<evidence type="ECO:0000256" key="1">
    <source>
        <dbReference type="ARBA" id="ARBA00009437"/>
    </source>
</evidence>
<dbReference type="PROSITE" id="PS50931">
    <property type="entry name" value="HTH_LYSR"/>
    <property type="match status" value="1"/>
</dbReference>
<evidence type="ECO:0000259" key="5">
    <source>
        <dbReference type="PROSITE" id="PS50931"/>
    </source>
</evidence>
<dbReference type="Pfam" id="PF00126">
    <property type="entry name" value="HTH_1"/>
    <property type="match status" value="1"/>
</dbReference>
<feature type="domain" description="HTH lysR-type" evidence="5">
    <location>
        <begin position="4"/>
        <end position="61"/>
    </location>
</feature>
<dbReference type="InterPro" id="IPR005119">
    <property type="entry name" value="LysR_subst-bd"/>
</dbReference>
<dbReference type="InterPro" id="IPR050950">
    <property type="entry name" value="HTH-type_LysR_regulators"/>
</dbReference>
<dbReference type="CDD" id="cd05466">
    <property type="entry name" value="PBP2_LTTR_substrate"/>
    <property type="match status" value="1"/>
</dbReference>
<dbReference type="PANTHER" id="PTHR30419">
    <property type="entry name" value="HTH-TYPE TRANSCRIPTIONAL REGULATOR YBHD"/>
    <property type="match status" value="1"/>
</dbReference>
<dbReference type="InterPro" id="IPR036388">
    <property type="entry name" value="WH-like_DNA-bd_sf"/>
</dbReference>
<name>A0AAU7XDC0_9HYPH</name>
<evidence type="ECO:0000256" key="4">
    <source>
        <dbReference type="ARBA" id="ARBA00023163"/>
    </source>
</evidence>
<sequence>MRRLSLDQVETFLAVLAHGSFSAAARKVNLSQPAVSHQIRELETRLGVRLIDRVGKQAYPTEAGREFVPIAERLLAEADAAALTMRRHQDDYVGTVRVGTANNVVVWILPEIIRKLRADHPRLDVAISTDWTGPIVEGIVADRIDVALVTLPVPAGLPVDVEPWRDEDSYALFPADRAPPEGPVTPEAVINEPLILPKRPGAVRRLVDAWFETAGLTPKPIIELSNSEAIKAMVAAGIGATVLPGEHGEHHGHGRLVARPLDPPATRKLAIVTRRYRTLDRATRLFIEAAKAG</sequence>
<dbReference type="GO" id="GO:0005829">
    <property type="term" value="C:cytosol"/>
    <property type="evidence" value="ECO:0007669"/>
    <property type="project" value="TreeGrafter"/>
</dbReference>
<reference evidence="6" key="1">
    <citation type="submission" date="2024-06" db="EMBL/GenBank/DDBJ databases">
        <title>Methylostella associata gen. nov., sp. nov., a novel Ancalomicrobiaceae-affiliated facultatively methylotrophic bacteria that feed on methanotrophs of the genus Methylococcus.</title>
        <authorList>
            <person name="Saltykova V."/>
            <person name="Danilova O.V."/>
            <person name="Oshkin I.Y."/>
            <person name="Belova S.E."/>
            <person name="Pimenov N.V."/>
            <person name="Dedysh S.N."/>
        </authorList>
    </citation>
    <scope>NUCLEOTIDE SEQUENCE</scope>
    <source>
        <strain evidence="6">S20</strain>
    </source>
</reference>
<dbReference type="Pfam" id="PF03466">
    <property type="entry name" value="LysR_substrate"/>
    <property type="match status" value="1"/>
</dbReference>
<organism evidence="6">
    <name type="scientific">Methyloraptor flagellatus</name>
    <dbReference type="NCBI Taxonomy" id="3162530"/>
    <lineage>
        <taxon>Bacteria</taxon>
        <taxon>Pseudomonadati</taxon>
        <taxon>Pseudomonadota</taxon>
        <taxon>Alphaproteobacteria</taxon>
        <taxon>Hyphomicrobiales</taxon>
        <taxon>Ancalomicrobiaceae</taxon>
        <taxon>Methyloraptor</taxon>
    </lineage>
</organism>
<dbReference type="EMBL" id="CP158568">
    <property type="protein sequence ID" value="XBY44988.1"/>
    <property type="molecule type" value="Genomic_DNA"/>
</dbReference>
<accession>A0AAU7XDC0</accession>
<dbReference type="AlphaFoldDB" id="A0AAU7XDC0"/>
<comment type="similarity">
    <text evidence="1">Belongs to the LysR transcriptional regulatory family.</text>
</comment>
<dbReference type="FunFam" id="1.10.10.10:FF:000001">
    <property type="entry name" value="LysR family transcriptional regulator"/>
    <property type="match status" value="1"/>
</dbReference>
<dbReference type="Gene3D" id="1.10.10.10">
    <property type="entry name" value="Winged helix-like DNA-binding domain superfamily/Winged helix DNA-binding domain"/>
    <property type="match status" value="1"/>
</dbReference>
<dbReference type="InterPro" id="IPR036390">
    <property type="entry name" value="WH_DNA-bd_sf"/>
</dbReference>
<protein>
    <submittedName>
        <fullName evidence="6">LysR family transcriptional regulator</fullName>
    </submittedName>
</protein>
<dbReference type="InterPro" id="IPR000847">
    <property type="entry name" value="LysR_HTH_N"/>
</dbReference>
<dbReference type="PRINTS" id="PR00039">
    <property type="entry name" value="HTHLYSR"/>
</dbReference>
<keyword evidence="4" id="KW-0804">Transcription</keyword>
<proteinExistence type="inferred from homology"/>
<evidence type="ECO:0000256" key="3">
    <source>
        <dbReference type="ARBA" id="ARBA00023125"/>
    </source>
</evidence>
<dbReference type="GO" id="GO:0003677">
    <property type="term" value="F:DNA binding"/>
    <property type="evidence" value="ECO:0007669"/>
    <property type="project" value="UniProtKB-KW"/>
</dbReference>
<dbReference type="GO" id="GO:0003700">
    <property type="term" value="F:DNA-binding transcription factor activity"/>
    <property type="evidence" value="ECO:0007669"/>
    <property type="project" value="InterPro"/>
</dbReference>
<keyword evidence="3" id="KW-0238">DNA-binding</keyword>
<dbReference type="SUPFAM" id="SSF53850">
    <property type="entry name" value="Periplasmic binding protein-like II"/>
    <property type="match status" value="1"/>
</dbReference>
<evidence type="ECO:0000256" key="2">
    <source>
        <dbReference type="ARBA" id="ARBA00023015"/>
    </source>
</evidence>
<dbReference type="Gene3D" id="3.40.190.290">
    <property type="match status" value="1"/>
</dbReference>
<gene>
    <name evidence="6" type="ORF">ABS361_01400</name>
</gene>
<dbReference type="SUPFAM" id="SSF46785">
    <property type="entry name" value="Winged helix' DNA-binding domain"/>
    <property type="match status" value="1"/>
</dbReference>
<dbReference type="KEGG" id="mflg:ABS361_01400"/>
<dbReference type="RefSeq" id="WP_407050081.1">
    <property type="nucleotide sequence ID" value="NZ_CP158568.1"/>
</dbReference>
<keyword evidence="2" id="KW-0805">Transcription regulation</keyword>
<evidence type="ECO:0000313" key="6">
    <source>
        <dbReference type="EMBL" id="XBY44988.1"/>
    </source>
</evidence>